<gene>
    <name evidence="1" type="ORF">A2165_00675</name>
</gene>
<accession>A0A1F5FXY9</accession>
<dbReference type="AlphaFoldDB" id="A0A1F5FXY9"/>
<reference evidence="1 2" key="1">
    <citation type="journal article" date="2016" name="Nat. Commun.">
        <title>Thousands of microbial genomes shed light on interconnected biogeochemical processes in an aquifer system.</title>
        <authorList>
            <person name="Anantharaman K."/>
            <person name="Brown C.T."/>
            <person name="Hug L.A."/>
            <person name="Sharon I."/>
            <person name="Castelle C.J."/>
            <person name="Probst A.J."/>
            <person name="Thomas B.C."/>
            <person name="Singh A."/>
            <person name="Wilkins M.J."/>
            <person name="Karaoz U."/>
            <person name="Brodie E.L."/>
            <person name="Williams K.H."/>
            <person name="Hubbard S.S."/>
            <person name="Banfield J.F."/>
        </authorList>
    </citation>
    <scope>NUCLEOTIDE SEQUENCE [LARGE SCALE GENOMIC DNA]</scope>
</reference>
<proteinExistence type="predicted"/>
<evidence type="ECO:0000313" key="1">
    <source>
        <dbReference type="EMBL" id="OGD84424.1"/>
    </source>
</evidence>
<dbReference type="Proteomes" id="UP000179252">
    <property type="component" value="Unassembled WGS sequence"/>
</dbReference>
<sequence length="125" mass="14007">MAAAAFNWVTVDLPKFDSNGQIMNKQRLPRRVMENLIAGGALLWFPQGKHEDPNCLTMPEKSSGILTRLKDEDVKLVAMRFVPGKNSMSMFFSDAVHIQDIPQLEGRVDMTAFVARYLDPLGPKS</sequence>
<dbReference type="EMBL" id="MFAU01000022">
    <property type="protein sequence ID" value="OGD84424.1"/>
    <property type="molecule type" value="Genomic_DNA"/>
</dbReference>
<protein>
    <submittedName>
        <fullName evidence="1">Uncharacterized protein</fullName>
    </submittedName>
</protein>
<evidence type="ECO:0000313" key="2">
    <source>
        <dbReference type="Proteomes" id="UP000179252"/>
    </source>
</evidence>
<name>A0A1F5FXY9_9BACT</name>
<comment type="caution">
    <text evidence="1">The sequence shown here is derived from an EMBL/GenBank/DDBJ whole genome shotgun (WGS) entry which is preliminary data.</text>
</comment>
<organism evidence="1 2">
    <name type="scientific">Candidatus Curtissbacteria bacterium RBG_13_40_7</name>
    <dbReference type="NCBI Taxonomy" id="1797706"/>
    <lineage>
        <taxon>Bacteria</taxon>
        <taxon>Candidatus Curtissiibacteriota</taxon>
    </lineage>
</organism>